<dbReference type="FunFam" id="3.30.160.60:FF:000624">
    <property type="entry name" value="zinc finger protein 697"/>
    <property type="match status" value="1"/>
</dbReference>
<reference evidence="16" key="2">
    <citation type="submission" date="2020-05" db="UniProtKB">
        <authorList>
            <consortium name="EnsemblMetazoa"/>
        </authorList>
    </citation>
    <scope>IDENTIFICATION</scope>
    <source>
        <strain evidence="16">USDA</strain>
    </source>
</reference>
<dbReference type="PROSITE" id="PS50157">
    <property type="entry name" value="ZINC_FINGER_C2H2_2"/>
    <property type="match status" value="6"/>
</dbReference>
<feature type="region of interest" description="Disordered" evidence="14">
    <location>
        <begin position="271"/>
        <end position="294"/>
    </location>
</feature>
<dbReference type="VEuPathDB" id="VectorBase:SCAU006402"/>
<dbReference type="InterPro" id="IPR013087">
    <property type="entry name" value="Znf_C2H2_type"/>
</dbReference>
<keyword evidence="17" id="KW-1185">Reference proteome</keyword>
<proteinExistence type="predicted"/>
<dbReference type="Pfam" id="PF00096">
    <property type="entry name" value="zf-C2H2"/>
    <property type="match status" value="4"/>
</dbReference>
<dbReference type="PANTHER" id="PTHR16515">
    <property type="entry name" value="PR DOMAIN ZINC FINGER PROTEIN"/>
    <property type="match status" value="1"/>
</dbReference>
<evidence type="ECO:0000256" key="13">
    <source>
        <dbReference type="SAM" id="Coils"/>
    </source>
</evidence>
<keyword evidence="5 12" id="KW-0863">Zinc-finger</keyword>
<evidence type="ECO:0000313" key="16">
    <source>
        <dbReference type="EnsemblMetazoa" id="SCAU006402-PC"/>
    </source>
</evidence>
<dbReference type="GO" id="GO:0000785">
    <property type="term" value="C:chromatin"/>
    <property type="evidence" value="ECO:0007669"/>
    <property type="project" value="UniProtKB-ARBA"/>
</dbReference>
<dbReference type="KEGG" id="scac:106084015"/>
<evidence type="ECO:0000256" key="10">
    <source>
        <dbReference type="ARBA" id="ARBA00023163"/>
    </source>
</evidence>
<evidence type="ECO:0000256" key="4">
    <source>
        <dbReference type="ARBA" id="ARBA00022737"/>
    </source>
</evidence>
<dbReference type="InterPro" id="IPR050331">
    <property type="entry name" value="Zinc_finger"/>
</dbReference>
<keyword evidence="8" id="KW-0805">Transcription regulation</keyword>
<dbReference type="Proteomes" id="UP000095300">
    <property type="component" value="Unassembled WGS sequence"/>
</dbReference>
<dbReference type="EnsemblMetazoa" id="SCAU006402-RB">
    <property type="protein sequence ID" value="SCAU006402-PB"/>
    <property type="gene ID" value="SCAU006402"/>
</dbReference>
<sequence length="753" mass="85732">MEIVMKVKCSPTPVAGTSSAHPSIQIVEPHRQLQQRNGTGGYNKTNTPPQQIATSYTNNECPLSAASCAECIVGYCCNLQTCCLPPTTTLQTPPPLLPLPAGNYNTNATAPMAAEDQPEFVSIDDEKVKQYLMKFGQQHLMKQRKSYQNEAKVTHVVAAASKGEQYSRPIVYEIIELDDENEREKLKQIKEQAELNLAAKSRTNPGIDLNFANRHAKSLNISLIPKPSETPPTSQPCQTTATVTQNQTKKSKSLPSNHRIIAEINLLDDSSDDELSVENESIEDVEDDDDDDGETLPLAAVSCELDCDDDEDDNSNSLLVERSLVHRGSNLQVLNRSKHFAKISNEFANDHLLARWEEYEGQRERVFFECFLCGKKVQSSYNLRRHMMIHTGERPFACDLCDRRFREFSDLKKHRRRHAAEPNFICMVCREMPPVENDSTRCLKCCMQSKNVVLMAAMKRGEEEQDGDQIPEESSITTLSSTPPSPVTTTSASTVATTTLFSTSSNAKSSTTIPTKKFKENVDRMQQHSASVANTEDTHRLLENIPAVHRPGHNQLGMITRKEFACPLCNRAFGTRHNLKRHYMIHTGEKPFSCSKCRKPFREYSTLKKHMVTHQRDRWYKCMQCPMKFRDFLKYTEHKDSHPHLDYDEKETTNDAEASRSFRKTHSKYNSSDSYMDSNEDDSISDACLECCECSQQFNDIDAYNEHLKEHNNSCTEIYQCCYCKDHFEHRIELEKHMAKHKPDSDSDEYIID</sequence>
<reference evidence="17" key="1">
    <citation type="submission" date="2015-05" db="EMBL/GenBank/DDBJ databases">
        <authorList>
            <person name="Wilson R.K."/>
            <person name="Warren W.C."/>
            <person name="Olafson P."/>
        </authorList>
    </citation>
    <scope>NUCLEOTIDE SEQUENCE [LARGE SCALE GENOMIC DNA]</scope>
    <source>
        <strain evidence="17">USDA</strain>
    </source>
</reference>
<organism evidence="16 17">
    <name type="scientific">Stomoxys calcitrans</name>
    <name type="common">Stable fly</name>
    <name type="synonym">Conops calcitrans</name>
    <dbReference type="NCBI Taxonomy" id="35570"/>
    <lineage>
        <taxon>Eukaryota</taxon>
        <taxon>Metazoa</taxon>
        <taxon>Ecdysozoa</taxon>
        <taxon>Arthropoda</taxon>
        <taxon>Hexapoda</taxon>
        <taxon>Insecta</taxon>
        <taxon>Pterygota</taxon>
        <taxon>Neoptera</taxon>
        <taxon>Endopterygota</taxon>
        <taxon>Diptera</taxon>
        <taxon>Brachycera</taxon>
        <taxon>Muscomorpha</taxon>
        <taxon>Muscoidea</taxon>
        <taxon>Muscidae</taxon>
        <taxon>Stomoxys</taxon>
    </lineage>
</organism>
<evidence type="ECO:0000313" key="17">
    <source>
        <dbReference type="Proteomes" id="UP000095300"/>
    </source>
</evidence>
<dbReference type="InterPro" id="IPR036236">
    <property type="entry name" value="Znf_C2H2_sf"/>
</dbReference>
<evidence type="ECO:0000259" key="15">
    <source>
        <dbReference type="PROSITE" id="PS50157"/>
    </source>
</evidence>
<comment type="subcellular location">
    <subcellularLocation>
        <location evidence="1">Nucleus</location>
    </subcellularLocation>
</comment>
<feature type="compositionally biased region" description="Low complexity" evidence="14">
    <location>
        <begin position="472"/>
        <end position="490"/>
    </location>
</feature>
<feature type="domain" description="C2H2-type" evidence="15">
    <location>
        <begin position="396"/>
        <end position="423"/>
    </location>
</feature>
<dbReference type="GO" id="GO:0003682">
    <property type="term" value="F:chromatin binding"/>
    <property type="evidence" value="ECO:0007669"/>
    <property type="project" value="UniProtKB-ARBA"/>
</dbReference>
<dbReference type="SUPFAM" id="SSF57667">
    <property type="entry name" value="beta-beta-alpha zinc fingers"/>
    <property type="match status" value="3"/>
</dbReference>
<dbReference type="EnsemblMetazoa" id="SCAU006402-RA">
    <property type="protein sequence ID" value="SCAU006402-PA"/>
    <property type="gene ID" value="SCAU006402"/>
</dbReference>
<keyword evidence="13" id="KW-0175">Coiled coil</keyword>
<dbReference type="GO" id="GO:0043565">
    <property type="term" value="F:sequence-specific DNA binding"/>
    <property type="evidence" value="ECO:0007669"/>
    <property type="project" value="UniProtKB-ARBA"/>
</dbReference>
<dbReference type="STRING" id="35570.A0A1I8PAV7"/>
<dbReference type="AlphaFoldDB" id="A0A1I8PAV7"/>
<feature type="domain" description="C2H2-type" evidence="15">
    <location>
        <begin position="592"/>
        <end position="619"/>
    </location>
</feature>
<name>A0A1I8PAV7_STOCA</name>
<keyword evidence="7" id="KW-0832">Ubl conjugation</keyword>
<keyword evidence="3" id="KW-0479">Metal-binding</keyword>
<dbReference type="SMART" id="SM00355">
    <property type="entry name" value="ZnF_C2H2"/>
    <property type="match status" value="7"/>
</dbReference>
<keyword evidence="10" id="KW-0804">Transcription</keyword>
<evidence type="ECO:0000256" key="6">
    <source>
        <dbReference type="ARBA" id="ARBA00022833"/>
    </source>
</evidence>
<dbReference type="GO" id="GO:0005634">
    <property type="term" value="C:nucleus"/>
    <property type="evidence" value="ECO:0007669"/>
    <property type="project" value="UniProtKB-SubCell"/>
</dbReference>
<feature type="compositionally biased region" description="Basic and acidic residues" evidence="14">
    <location>
        <begin position="643"/>
        <end position="660"/>
    </location>
</feature>
<feature type="domain" description="C2H2-type" evidence="15">
    <location>
        <begin position="564"/>
        <end position="591"/>
    </location>
</feature>
<dbReference type="GO" id="GO:0040029">
    <property type="term" value="P:epigenetic regulation of gene expression"/>
    <property type="evidence" value="ECO:0007669"/>
    <property type="project" value="UniProtKB-ARBA"/>
</dbReference>
<keyword evidence="2" id="KW-1017">Isopeptide bond</keyword>
<feature type="domain" description="C2H2-type" evidence="15">
    <location>
        <begin position="689"/>
        <end position="716"/>
    </location>
</feature>
<feature type="domain" description="C2H2-type" evidence="15">
    <location>
        <begin position="719"/>
        <end position="746"/>
    </location>
</feature>
<evidence type="ECO:0000256" key="11">
    <source>
        <dbReference type="ARBA" id="ARBA00023242"/>
    </source>
</evidence>
<feature type="region of interest" description="Disordered" evidence="14">
    <location>
        <begin position="225"/>
        <end position="255"/>
    </location>
</feature>
<feature type="region of interest" description="Disordered" evidence="14">
    <location>
        <begin position="643"/>
        <end position="678"/>
    </location>
</feature>
<evidence type="ECO:0000256" key="5">
    <source>
        <dbReference type="ARBA" id="ARBA00022771"/>
    </source>
</evidence>
<evidence type="ECO:0000256" key="7">
    <source>
        <dbReference type="ARBA" id="ARBA00022843"/>
    </source>
</evidence>
<dbReference type="Gene3D" id="3.30.160.60">
    <property type="entry name" value="Classic Zinc Finger"/>
    <property type="match status" value="4"/>
</dbReference>
<dbReference type="EnsemblMetazoa" id="SCAU006402-RD">
    <property type="protein sequence ID" value="SCAU006402-PD"/>
    <property type="gene ID" value="SCAU006402"/>
</dbReference>
<keyword evidence="11" id="KW-0539">Nucleus</keyword>
<evidence type="ECO:0000256" key="3">
    <source>
        <dbReference type="ARBA" id="ARBA00022723"/>
    </source>
</evidence>
<evidence type="ECO:0000256" key="12">
    <source>
        <dbReference type="PROSITE-ProRule" id="PRU00042"/>
    </source>
</evidence>
<evidence type="ECO:0000256" key="2">
    <source>
        <dbReference type="ARBA" id="ARBA00022499"/>
    </source>
</evidence>
<keyword evidence="4" id="KW-0677">Repeat</keyword>
<evidence type="ECO:0000256" key="8">
    <source>
        <dbReference type="ARBA" id="ARBA00023015"/>
    </source>
</evidence>
<protein>
    <recommendedName>
        <fullName evidence="15">C2H2-type domain-containing protein</fullName>
    </recommendedName>
</protein>
<evidence type="ECO:0000256" key="14">
    <source>
        <dbReference type="SAM" id="MobiDB-lite"/>
    </source>
</evidence>
<dbReference type="PANTHER" id="PTHR16515:SF49">
    <property type="entry name" value="GASTRULA ZINC FINGER PROTEIN XLCGF49.1-LIKE-RELATED"/>
    <property type="match status" value="1"/>
</dbReference>
<dbReference type="OrthoDB" id="3437960at2759"/>
<dbReference type="FunFam" id="3.30.160.60:FF:000690">
    <property type="entry name" value="Zinc finger protein 354C"/>
    <property type="match status" value="1"/>
</dbReference>
<gene>
    <name evidence="16" type="primary">106084015</name>
</gene>
<feature type="coiled-coil region" evidence="13">
    <location>
        <begin position="172"/>
        <end position="203"/>
    </location>
</feature>
<evidence type="ECO:0000256" key="1">
    <source>
        <dbReference type="ARBA" id="ARBA00004123"/>
    </source>
</evidence>
<dbReference type="GO" id="GO:0008270">
    <property type="term" value="F:zinc ion binding"/>
    <property type="evidence" value="ECO:0007669"/>
    <property type="project" value="UniProtKB-KW"/>
</dbReference>
<dbReference type="PROSITE" id="PS00028">
    <property type="entry name" value="ZINC_FINGER_C2H2_1"/>
    <property type="match status" value="6"/>
</dbReference>
<evidence type="ECO:0000256" key="9">
    <source>
        <dbReference type="ARBA" id="ARBA00023125"/>
    </source>
</evidence>
<keyword evidence="6" id="KW-0862">Zinc</keyword>
<feature type="compositionally biased region" description="Polar residues" evidence="14">
    <location>
        <begin position="235"/>
        <end position="255"/>
    </location>
</feature>
<keyword evidence="9" id="KW-0238">DNA-binding</keyword>
<feature type="region of interest" description="Disordered" evidence="14">
    <location>
        <begin position="461"/>
        <end position="490"/>
    </location>
</feature>
<dbReference type="EnsemblMetazoa" id="SCAU006402-RC">
    <property type="protein sequence ID" value="SCAU006402-PC"/>
    <property type="gene ID" value="SCAU006402"/>
</dbReference>
<feature type="domain" description="C2H2-type" evidence="15">
    <location>
        <begin position="368"/>
        <end position="395"/>
    </location>
</feature>
<accession>A0A1I8PAV7</accession>
<feature type="compositionally biased region" description="Polar residues" evidence="14">
    <location>
        <begin position="668"/>
        <end position="677"/>
    </location>
</feature>
<dbReference type="FunFam" id="3.30.160.60:FF:000072">
    <property type="entry name" value="zinc finger protein 143 isoform X1"/>
    <property type="match status" value="1"/>
</dbReference>